<keyword evidence="4" id="KW-0720">Serine protease</keyword>
<protein>
    <submittedName>
        <fullName evidence="7">S8 family serine peptidase</fullName>
    </submittedName>
</protein>
<name>A0ABQ5P3P8_9ACTN</name>
<keyword evidence="3" id="KW-0378">Hydrolase</keyword>
<comment type="caution">
    <text evidence="5">Lacks conserved residue(s) required for the propagation of feature annotation.</text>
</comment>
<dbReference type="PANTHER" id="PTHR43806">
    <property type="entry name" value="PEPTIDASE S8"/>
    <property type="match status" value="1"/>
</dbReference>
<evidence type="ECO:0000256" key="2">
    <source>
        <dbReference type="ARBA" id="ARBA00022670"/>
    </source>
</evidence>
<gene>
    <name evidence="7" type="ORF">SYYSPA8_22965</name>
</gene>
<evidence type="ECO:0000256" key="5">
    <source>
        <dbReference type="PROSITE-ProRule" id="PRU01240"/>
    </source>
</evidence>
<dbReference type="RefSeq" id="WP_323449221.1">
    <property type="nucleotide sequence ID" value="NZ_BSBI01000010.1"/>
</dbReference>
<dbReference type="Gene3D" id="3.40.50.200">
    <property type="entry name" value="Peptidase S8/S53 domain"/>
    <property type="match status" value="1"/>
</dbReference>
<dbReference type="PRINTS" id="PR00723">
    <property type="entry name" value="SUBTILISIN"/>
</dbReference>
<keyword evidence="2" id="KW-0645">Protease</keyword>
<dbReference type="InterPro" id="IPR000209">
    <property type="entry name" value="Peptidase_S8/S53_dom"/>
</dbReference>
<dbReference type="PROSITE" id="PS51892">
    <property type="entry name" value="SUBTILASE"/>
    <property type="match status" value="1"/>
</dbReference>
<evidence type="ECO:0000256" key="4">
    <source>
        <dbReference type="ARBA" id="ARBA00022825"/>
    </source>
</evidence>
<dbReference type="InterPro" id="IPR036852">
    <property type="entry name" value="Peptidase_S8/S53_dom_sf"/>
</dbReference>
<evidence type="ECO:0000313" key="8">
    <source>
        <dbReference type="Proteomes" id="UP001291653"/>
    </source>
</evidence>
<organism evidence="7 8">
    <name type="scientific">Streptomyces yaizuensis</name>
    <dbReference type="NCBI Taxonomy" id="2989713"/>
    <lineage>
        <taxon>Bacteria</taxon>
        <taxon>Bacillati</taxon>
        <taxon>Actinomycetota</taxon>
        <taxon>Actinomycetes</taxon>
        <taxon>Kitasatosporales</taxon>
        <taxon>Streptomycetaceae</taxon>
        <taxon>Streptomyces</taxon>
    </lineage>
</organism>
<evidence type="ECO:0000313" key="7">
    <source>
        <dbReference type="EMBL" id="GLF97212.1"/>
    </source>
</evidence>
<dbReference type="EMBL" id="BSBI01000010">
    <property type="protein sequence ID" value="GLF97212.1"/>
    <property type="molecule type" value="Genomic_DNA"/>
</dbReference>
<evidence type="ECO:0000259" key="6">
    <source>
        <dbReference type="Pfam" id="PF00082"/>
    </source>
</evidence>
<feature type="domain" description="Peptidase S8/S53" evidence="6">
    <location>
        <begin position="62"/>
        <end position="261"/>
    </location>
</feature>
<keyword evidence="8" id="KW-1185">Reference proteome</keyword>
<dbReference type="InterPro" id="IPR023828">
    <property type="entry name" value="Peptidase_S8_Ser-AS"/>
</dbReference>
<dbReference type="PROSITE" id="PS00138">
    <property type="entry name" value="SUBTILASE_SER"/>
    <property type="match status" value="1"/>
</dbReference>
<sequence>MEPLDQVGLTRLRERTTGRPSVVVALIDGRVDPAAARATVRELRPGTRPGAPDACGRDDVCCAHGTFVAALLAAAPGGICPGCTLLVRPLFTDQAASGRPGTCLTGVRTGELATAITEAVDAGAHVLNLSLAQPAPSPSGARDGALETALDHAADRGTIVVVAAGNQGRVGATVLTAHPWTIPVVAYDRTGRPLPQSNLGRSIGRDGIGAPGDRITAPGSRACLSGTSAAAPFVTGTAALLLSAVPGATPAAVRYALTHTPGRRTSVVPPLLDAWTARTLLSTVSR</sequence>
<dbReference type="PANTHER" id="PTHR43806:SF11">
    <property type="entry name" value="CEREVISIN-RELATED"/>
    <property type="match status" value="1"/>
</dbReference>
<reference evidence="7 8" key="1">
    <citation type="submission" date="2022-10" db="EMBL/GenBank/DDBJ databases">
        <title>Draft genome sequence of Streptomyces sp. YSPA8.</title>
        <authorList>
            <person name="Moriuchi R."/>
            <person name="Dohra H."/>
            <person name="Yamamura H."/>
            <person name="Kodani S."/>
        </authorList>
    </citation>
    <scope>NUCLEOTIDE SEQUENCE [LARGE SCALE GENOMIC DNA]</scope>
    <source>
        <strain evidence="7 8">YSPA8</strain>
    </source>
</reference>
<dbReference type="SUPFAM" id="SSF52743">
    <property type="entry name" value="Subtilisin-like"/>
    <property type="match status" value="1"/>
</dbReference>
<dbReference type="Proteomes" id="UP001291653">
    <property type="component" value="Unassembled WGS sequence"/>
</dbReference>
<comment type="caution">
    <text evidence="7">The sequence shown here is derived from an EMBL/GenBank/DDBJ whole genome shotgun (WGS) entry which is preliminary data.</text>
</comment>
<evidence type="ECO:0000256" key="1">
    <source>
        <dbReference type="ARBA" id="ARBA00011073"/>
    </source>
</evidence>
<dbReference type="Pfam" id="PF00082">
    <property type="entry name" value="Peptidase_S8"/>
    <property type="match status" value="1"/>
</dbReference>
<dbReference type="InterPro" id="IPR050131">
    <property type="entry name" value="Peptidase_S8_subtilisin-like"/>
</dbReference>
<proteinExistence type="inferred from homology"/>
<evidence type="ECO:0000256" key="3">
    <source>
        <dbReference type="ARBA" id="ARBA00022801"/>
    </source>
</evidence>
<dbReference type="InterPro" id="IPR015500">
    <property type="entry name" value="Peptidase_S8_subtilisin-rel"/>
</dbReference>
<comment type="similarity">
    <text evidence="1 5">Belongs to the peptidase S8 family.</text>
</comment>
<accession>A0ABQ5P3P8</accession>